<proteinExistence type="predicted"/>
<accession>W9JGT3</accession>
<dbReference type="EMBL" id="JH717920">
    <property type="protein sequence ID" value="EWZ28668.1"/>
    <property type="molecule type" value="Genomic_DNA"/>
</dbReference>
<sequence length="48" mass="5773">MSDELLRVWWRGFPAVLHTATVELRWLAVRWQDLFWTVECSKEARALV</sequence>
<dbReference type="AlphaFoldDB" id="W9JGT3"/>
<protein>
    <submittedName>
        <fullName evidence="1">Uncharacterized protein</fullName>
    </submittedName>
</protein>
<organism evidence="1">
    <name type="scientific">Fusarium oxysporum Fo47</name>
    <dbReference type="NCBI Taxonomy" id="660027"/>
    <lineage>
        <taxon>Eukaryota</taxon>
        <taxon>Fungi</taxon>
        <taxon>Dikarya</taxon>
        <taxon>Ascomycota</taxon>
        <taxon>Pezizomycotina</taxon>
        <taxon>Sordariomycetes</taxon>
        <taxon>Hypocreomycetidae</taxon>
        <taxon>Hypocreales</taxon>
        <taxon>Nectriaceae</taxon>
        <taxon>Fusarium</taxon>
        <taxon>Fusarium oxysporum species complex</taxon>
    </lineage>
</organism>
<dbReference type="HOGENOM" id="CLU_3160063_0_0_1"/>
<name>W9JGT3_FUSOX</name>
<dbReference type="VEuPathDB" id="FungiDB:FOZG_17673"/>
<dbReference type="Proteomes" id="UP000030766">
    <property type="component" value="Unassembled WGS sequence"/>
</dbReference>
<evidence type="ECO:0000313" key="1">
    <source>
        <dbReference type="EMBL" id="EWZ28668.1"/>
    </source>
</evidence>
<reference evidence="1" key="2">
    <citation type="submission" date="2012-06" db="EMBL/GenBank/DDBJ databases">
        <title>Annotation of the Genome Sequence of Fusarium oxysporum Fo47.</title>
        <authorList>
            <consortium name="The Broad Institute Genomics Platform"/>
            <person name="Ma L.-J."/>
            <person name="Corby-Kistler H."/>
            <person name="Broz K."/>
            <person name="Gale L.R."/>
            <person name="Jonkers W."/>
            <person name="O'Donnell K."/>
            <person name="Ploetz R."/>
            <person name="Steinberg C."/>
            <person name="Schwartz D.C."/>
            <person name="VanEtten H."/>
            <person name="Zhou S."/>
            <person name="Young S.K."/>
            <person name="Zeng Q."/>
            <person name="Gargeya S."/>
            <person name="Fitzgerald M."/>
            <person name="Abouelleil A."/>
            <person name="Alvarado L."/>
            <person name="Chapman S.B."/>
            <person name="Gainer-Dewar J."/>
            <person name="Goldberg J."/>
            <person name="Griggs A."/>
            <person name="Gujja S."/>
            <person name="Hansen M."/>
            <person name="Howarth C."/>
            <person name="Imamovic A."/>
            <person name="Ireland A."/>
            <person name="Larimer J."/>
            <person name="McCowan C."/>
            <person name="Murphy C."/>
            <person name="Pearson M."/>
            <person name="Poon T.W."/>
            <person name="Priest M."/>
            <person name="Roberts A."/>
            <person name="Saif S."/>
            <person name="Shea T."/>
            <person name="Sykes S."/>
            <person name="Wortman J."/>
            <person name="Nusbaum C."/>
            <person name="Birren B."/>
        </authorList>
    </citation>
    <scope>NUCLEOTIDE SEQUENCE</scope>
    <source>
        <strain evidence="1">Fo47</strain>
    </source>
</reference>
<gene>
    <name evidence="1" type="ORF">FOZG_17673</name>
</gene>
<reference evidence="1" key="1">
    <citation type="submission" date="2011-06" db="EMBL/GenBank/DDBJ databases">
        <title>The Genome Sequence of Fusarium oxysporum Fo47.</title>
        <authorList>
            <consortium name="The Broad Institute Genome Sequencing Platform"/>
            <person name="Ma L.-J."/>
            <person name="Gale L.R."/>
            <person name="Schwartz D.C."/>
            <person name="Zhou S."/>
            <person name="Corby-Kistler H."/>
            <person name="Young S.K."/>
            <person name="Zeng Q."/>
            <person name="Gargeya S."/>
            <person name="Fitzgerald M."/>
            <person name="Haas B."/>
            <person name="Abouelleil A."/>
            <person name="Alvarado L."/>
            <person name="Arachchi H.M."/>
            <person name="Berlin A."/>
            <person name="Brown A."/>
            <person name="Chapman S.B."/>
            <person name="Chen Z."/>
            <person name="Dunbar C."/>
            <person name="Freedman E."/>
            <person name="Gearin G."/>
            <person name="Gellesch M."/>
            <person name="Goldberg J."/>
            <person name="Griggs A."/>
            <person name="Gujja S."/>
            <person name="Heiman D."/>
            <person name="Howarth C."/>
            <person name="Larson L."/>
            <person name="Lui A."/>
            <person name="MacDonald P.J.P."/>
            <person name="Mehta T."/>
            <person name="Montmayeur A."/>
            <person name="Murphy C."/>
            <person name="Neiman D."/>
            <person name="Pearson M."/>
            <person name="Priest M."/>
            <person name="Roberts A."/>
            <person name="Saif S."/>
            <person name="Shea T."/>
            <person name="Shenoy N."/>
            <person name="Sisk P."/>
            <person name="Stolte C."/>
            <person name="Sykes S."/>
            <person name="Wortman J."/>
            <person name="Nusbaum C."/>
            <person name="Birren B."/>
        </authorList>
    </citation>
    <scope>NUCLEOTIDE SEQUENCE [LARGE SCALE GENOMIC DNA]</scope>
    <source>
        <strain evidence="1">Fo47</strain>
    </source>
</reference>